<dbReference type="Gene3D" id="1.25.70.10">
    <property type="entry name" value="Transcription termination factor 3, mitochondrial"/>
    <property type="match status" value="1"/>
</dbReference>
<organism evidence="4 5">
    <name type="scientific">Phtheirospermum japonicum</name>
    <dbReference type="NCBI Taxonomy" id="374723"/>
    <lineage>
        <taxon>Eukaryota</taxon>
        <taxon>Viridiplantae</taxon>
        <taxon>Streptophyta</taxon>
        <taxon>Embryophyta</taxon>
        <taxon>Tracheophyta</taxon>
        <taxon>Spermatophyta</taxon>
        <taxon>Magnoliopsida</taxon>
        <taxon>eudicotyledons</taxon>
        <taxon>Gunneridae</taxon>
        <taxon>Pentapetalae</taxon>
        <taxon>asterids</taxon>
        <taxon>lamiids</taxon>
        <taxon>Lamiales</taxon>
        <taxon>Orobanchaceae</taxon>
        <taxon>Orobanchaceae incertae sedis</taxon>
        <taxon>Phtheirospermum</taxon>
    </lineage>
</organism>
<name>A0A830BA37_9LAMI</name>
<dbReference type="GO" id="GO:0006353">
    <property type="term" value="P:DNA-templated transcription termination"/>
    <property type="evidence" value="ECO:0007669"/>
    <property type="project" value="UniProtKB-KW"/>
</dbReference>
<dbReference type="PANTHER" id="PTHR13068:SF166">
    <property type="entry name" value="TRANSCRIPTION TERMINATION FACTOR MTERF15, MITOCHONDRIAL-LIKE"/>
    <property type="match status" value="1"/>
</dbReference>
<dbReference type="InterPro" id="IPR038538">
    <property type="entry name" value="MTERF_sf"/>
</dbReference>
<proteinExistence type="inferred from homology"/>
<dbReference type="PANTHER" id="PTHR13068">
    <property type="entry name" value="CGI-12 PROTEIN-RELATED"/>
    <property type="match status" value="1"/>
</dbReference>
<dbReference type="Proteomes" id="UP000653305">
    <property type="component" value="Unassembled WGS sequence"/>
</dbReference>
<dbReference type="SMART" id="SM00733">
    <property type="entry name" value="Mterf"/>
    <property type="match status" value="7"/>
</dbReference>
<dbReference type="OrthoDB" id="637682at2759"/>
<evidence type="ECO:0000313" key="4">
    <source>
        <dbReference type="EMBL" id="GFP81938.1"/>
    </source>
</evidence>
<protein>
    <submittedName>
        <fullName evidence="4">Uncharacterized protein</fullName>
    </submittedName>
</protein>
<keyword evidence="2" id="KW-0806">Transcription termination</keyword>
<sequence length="373" mass="43221">MLNSIRRVVQIFSPPRNPCALQLNPFSSKTANQNNFTADYLVNKLGFSPETALTASKSLKFKSPEKPDSVIAFLNNNGFNQDQIVTMVRKYPKIISCDPQKTLLPKIEYFRSSGLPQPDVTDLFVLTPRLFGSSLNKLIAPKFDYLKTLFESNGASLKYFKRLPHILRCNFGSILIPNIENLREAGVGYSEILNLLQYQPRAFMVDTGKFREVVTEVKRLGFNPSEFKFVVAVHALRSMTKSSWENKLRVYMKWGWSEDDCISAFIKQPYIMVKSEDYITKVMGLLVNEMGFCSSLVSRSPYVLSYSFEKRLRPRSRVYKFLWENGLKKRRSDCLPSFSQRERDFLRDFVVKYEKEAPELVKMYRRELDISKS</sequence>
<comment type="similarity">
    <text evidence="1">Belongs to the mTERF family.</text>
</comment>
<dbReference type="Pfam" id="PF02536">
    <property type="entry name" value="mTERF"/>
    <property type="match status" value="1"/>
</dbReference>
<keyword evidence="5" id="KW-1185">Reference proteome</keyword>
<dbReference type="GO" id="GO:0003676">
    <property type="term" value="F:nucleic acid binding"/>
    <property type="evidence" value="ECO:0007669"/>
    <property type="project" value="InterPro"/>
</dbReference>
<dbReference type="EMBL" id="BMAC01000036">
    <property type="protein sequence ID" value="GFP81938.1"/>
    <property type="molecule type" value="Genomic_DNA"/>
</dbReference>
<keyword evidence="2" id="KW-0804">Transcription</keyword>
<evidence type="ECO:0000313" key="5">
    <source>
        <dbReference type="Proteomes" id="UP000653305"/>
    </source>
</evidence>
<dbReference type="InterPro" id="IPR003690">
    <property type="entry name" value="MTERF"/>
</dbReference>
<reference evidence="4" key="1">
    <citation type="submission" date="2020-07" db="EMBL/GenBank/DDBJ databases">
        <title>Ethylene signaling mediates host invasion by parasitic plants.</title>
        <authorList>
            <person name="Yoshida S."/>
        </authorList>
    </citation>
    <scope>NUCLEOTIDE SEQUENCE</scope>
    <source>
        <strain evidence="4">Okayama</strain>
    </source>
</reference>
<keyword evidence="3" id="KW-0809">Transit peptide</keyword>
<gene>
    <name evidence="4" type="ORF">PHJA_000337100</name>
</gene>
<dbReference type="FunFam" id="1.25.70.10:FF:000001">
    <property type="entry name" value="Mitochondrial transcription termination factor-like"/>
    <property type="match status" value="1"/>
</dbReference>
<accession>A0A830BA37</accession>
<evidence type="ECO:0000256" key="2">
    <source>
        <dbReference type="ARBA" id="ARBA00022472"/>
    </source>
</evidence>
<dbReference type="AlphaFoldDB" id="A0A830BA37"/>
<comment type="caution">
    <text evidence="4">The sequence shown here is derived from an EMBL/GenBank/DDBJ whole genome shotgun (WGS) entry which is preliminary data.</text>
</comment>
<keyword evidence="2" id="KW-0805">Transcription regulation</keyword>
<evidence type="ECO:0000256" key="1">
    <source>
        <dbReference type="ARBA" id="ARBA00007692"/>
    </source>
</evidence>
<evidence type="ECO:0000256" key="3">
    <source>
        <dbReference type="ARBA" id="ARBA00022946"/>
    </source>
</evidence>